<name>A0A371PJV4_9BACL</name>
<feature type="domain" description="Mannosyl-glycoprotein endo-beta-N-acetylglucosamidase-like" evidence="2">
    <location>
        <begin position="8"/>
        <end position="154"/>
    </location>
</feature>
<dbReference type="EMBL" id="QUBQ01000001">
    <property type="protein sequence ID" value="REK76444.1"/>
    <property type="molecule type" value="Genomic_DNA"/>
</dbReference>
<evidence type="ECO:0000313" key="4">
    <source>
        <dbReference type="Proteomes" id="UP000261905"/>
    </source>
</evidence>
<dbReference type="Proteomes" id="UP000261905">
    <property type="component" value="Unassembled WGS sequence"/>
</dbReference>
<protein>
    <recommendedName>
        <fullName evidence="2">Mannosyl-glycoprotein endo-beta-N-acetylglucosamidase-like domain-containing protein</fullName>
    </recommendedName>
</protein>
<dbReference type="GO" id="GO:0071973">
    <property type="term" value="P:bacterial-type flagellum-dependent cell motility"/>
    <property type="evidence" value="ECO:0007669"/>
    <property type="project" value="TreeGrafter"/>
</dbReference>
<dbReference type="InterPro" id="IPR051056">
    <property type="entry name" value="Glycosyl_Hydrolase_73"/>
</dbReference>
<gene>
    <name evidence="3" type="ORF">DX130_05230</name>
</gene>
<dbReference type="AlphaFoldDB" id="A0A371PJV4"/>
<proteinExistence type="predicted"/>
<evidence type="ECO:0000259" key="2">
    <source>
        <dbReference type="SMART" id="SM00047"/>
    </source>
</evidence>
<dbReference type="SMART" id="SM00047">
    <property type="entry name" value="LYZ2"/>
    <property type="match status" value="1"/>
</dbReference>
<dbReference type="Pfam" id="PF01832">
    <property type="entry name" value="Glucosaminidase"/>
    <property type="match status" value="1"/>
</dbReference>
<evidence type="ECO:0000313" key="3">
    <source>
        <dbReference type="EMBL" id="REK76444.1"/>
    </source>
</evidence>
<organism evidence="3 4">
    <name type="scientific">Paenibacillus paeoniae</name>
    <dbReference type="NCBI Taxonomy" id="2292705"/>
    <lineage>
        <taxon>Bacteria</taxon>
        <taxon>Bacillati</taxon>
        <taxon>Bacillota</taxon>
        <taxon>Bacilli</taxon>
        <taxon>Bacillales</taxon>
        <taxon>Paenibacillaceae</taxon>
        <taxon>Paenibacillus</taxon>
    </lineage>
</organism>
<dbReference type="PANTHER" id="PTHR33308">
    <property type="entry name" value="PEPTIDOGLYCAN HYDROLASE FLGJ"/>
    <property type="match status" value="1"/>
</dbReference>
<comment type="caution">
    <text evidence="3">The sequence shown here is derived from an EMBL/GenBank/DDBJ whole genome shotgun (WGS) entry which is preliminary data.</text>
</comment>
<dbReference type="PANTHER" id="PTHR33308:SF9">
    <property type="entry name" value="PEPTIDOGLYCAN HYDROLASE FLGJ"/>
    <property type="match status" value="1"/>
</dbReference>
<dbReference type="Gene3D" id="1.10.530.10">
    <property type="match status" value="1"/>
</dbReference>
<evidence type="ECO:0000256" key="1">
    <source>
        <dbReference type="ARBA" id="ARBA00022801"/>
    </source>
</evidence>
<dbReference type="InterPro" id="IPR002901">
    <property type="entry name" value="MGlyc_endo_b_GlcNAc-like_dom"/>
</dbReference>
<sequence length="256" mass="28017">MAKLTRDQFFAAIAPAVMFVHQEGSFMFPSLRLAQSLLESGGEIHAWNNLGGIKVGSGRTNAYWQGEAVVKGTWEYIDGRSVVSKAAFRAYKSIYHFYKDLDLLLNTARYDRVRQAGTPERQAQMLYACGYATDPAYPSKLTAIIRQYGLLRYDEIAKPVLLPKGFEAASVVPVIYQGQVLGGGYLQGGTTWIPARRVGEALGAKIGWTGSQVTVNGLPQESILSSATGYVRVRDLAGVLGFGVTWDDRARAVLLE</sequence>
<accession>A0A371PJV4</accession>
<keyword evidence="1" id="KW-0378">Hydrolase</keyword>
<dbReference type="GO" id="GO:0004040">
    <property type="term" value="F:amidase activity"/>
    <property type="evidence" value="ECO:0007669"/>
    <property type="project" value="InterPro"/>
</dbReference>
<keyword evidence="4" id="KW-1185">Reference proteome</keyword>
<reference evidence="3 4" key="1">
    <citation type="submission" date="2018-08" db="EMBL/GenBank/DDBJ databases">
        <title>Paenibacillus sp. M4BSY-1, whole genome shotgun sequence.</title>
        <authorList>
            <person name="Tuo L."/>
        </authorList>
    </citation>
    <scope>NUCLEOTIDE SEQUENCE [LARGE SCALE GENOMIC DNA]</scope>
    <source>
        <strain evidence="3 4">M4BSY-1</strain>
    </source>
</reference>
<dbReference type="OrthoDB" id="977752at2"/>
<dbReference type="RefSeq" id="WP_116043393.1">
    <property type="nucleotide sequence ID" value="NZ_QUBQ01000001.1"/>
</dbReference>